<dbReference type="KEGG" id="vg:16880907"/>
<protein>
    <submittedName>
        <fullName evidence="2">Uncharacterized protein</fullName>
    </submittedName>
</protein>
<reference evidence="2 3" key="1">
    <citation type="journal article" date="2013" name="Proc. Natl. Acad. Sci. U.S.A.">
        <title>Twelve previously unknown phage genera are ubiquitous in global oceans.</title>
        <authorList>
            <person name="Holmfeldt K."/>
            <person name="Solonenko N."/>
            <person name="Shah M."/>
            <person name="Corrier K."/>
            <person name="Riemann L."/>
            <person name="Verberkmoes N.C."/>
            <person name="Sullivan M.B."/>
        </authorList>
    </citation>
    <scope>NUCLEOTIDE SEQUENCE [LARGE SCALE GENOMIC DNA]</scope>
    <source>
        <strain evidence="2">Phi19:1</strain>
    </source>
</reference>
<gene>
    <name evidence="2" type="ORF">Phi19:1_gp100</name>
</gene>
<keyword evidence="1" id="KW-1133">Transmembrane helix</keyword>
<dbReference type="EMBL" id="KC821607">
    <property type="protein sequence ID" value="AGO47390.1"/>
    <property type="molecule type" value="Genomic_DNA"/>
</dbReference>
<sequence length="49" mass="5665">MVTIYAIIILIVLISFYIDLRIRIKKCLTSKKENGNTIIKKGDENLLEL</sequence>
<evidence type="ECO:0000313" key="2">
    <source>
        <dbReference type="EMBL" id="AGO47390.1"/>
    </source>
</evidence>
<keyword evidence="1" id="KW-0472">Membrane</keyword>
<evidence type="ECO:0000256" key="1">
    <source>
        <dbReference type="SAM" id="Phobius"/>
    </source>
</evidence>
<organism evidence="2 3">
    <name type="scientific">Cellulophaga phage phi19:1</name>
    <dbReference type="NCBI Taxonomy" id="1327970"/>
    <lineage>
        <taxon>Viruses</taxon>
        <taxon>Duplodnaviria</taxon>
        <taxon>Heunggongvirae</taxon>
        <taxon>Uroviricota</taxon>
        <taxon>Caudoviricetes</taxon>
        <taxon>Assiduviridae</taxon>
        <taxon>Cellubavirus</taxon>
        <taxon>Cellubavirus phi19una</taxon>
    </lineage>
</organism>
<dbReference type="RefSeq" id="YP_008241793.1">
    <property type="nucleotide sequence ID" value="NC_021799.1"/>
</dbReference>
<proteinExistence type="predicted"/>
<name>R9ZXY2_9CAUD</name>
<dbReference type="Proteomes" id="UP000014730">
    <property type="component" value="Segment"/>
</dbReference>
<keyword evidence="1" id="KW-0812">Transmembrane</keyword>
<reference evidence="3" key="2">
    <citation type="submission" date="2013-03" db="EMBL/GenBank/DDBJ databases">
        <title>The Cellulophaga phages: a novel, diverse, and globally ubiquitous model system.</title>
        <authorList>
            <person name="Holmfeldt K."/>
            <person name="Solonenko N."/>
            <person name="Shah M."/>
            <person name="Corrier K."/>
            <person name="Riemann L."/>
            <person name="VerBerkmoes N.C."/>
            <person name="Sullivan M.B."/>
        </authorList>
    </citation>
    <scope>NUCLEOTIDE SEQUENCE [LARGE SCALE GENOMIC DNA]</scope>
</reference>
<evidence type="ECO:0000313" key="3">
    <source>
        <dbReference type="Proteomes" id="UP000014730"/>
    </source>
</evidence>
<dbReference type="GeneID" id="16880907"/>
<keyword evidence="3" id="KW-1185">Reference proteome</keyword>
<feature type="transmembrane region" description="Helical" evidence="1">
    <location>
        <begin position="6"/>
        <end position="22"/>
    </location>
</feature>
<accession>R9ZXY2</accession>